<evidence type="ECO:0000313" key="10">
    <source>
        <dbReference type="EMBL" id="SHI10340.1"/>
    </source>
</evidence>
<dbReference type="Pfam" id="PF03610">
    <property type="entry name" value="EIIA-man"/>
    <property type="match status" value="1"/>
</dbReference>
<proteinExistence type="predicted"/>
<name>A0A1M5YE52_9CLOT</name>
<dbReference type="PANTHER" id="PTHR33799">
    <property type="entry name" value="PTS PERMEASE-RELATED-RELATED"/>
    <property type="match status" value="1"/>
</dbReference>
<keyword evidence="8" id="KW-0418">Kinase</keyword>
<dbReference type="Proteomes" id="UP000184241">
    <property type="component" value="Unassembled WGS sequence"/>
</dbReference>
<evidence type="ECO:0000256" key="2">
    <source>
        <dbReference type="ARBA" id="ARBA00022448"/>
    </source>
</evidence>
<reference evidence="10 11" key="1">
    <citation type="submission" date="2016-11" db="EMBL/GenBank/DDBJ databases">
        <authorList>
            <person name="Jaros S."/>
            <person name="Januszkiewicz K."/>
            <person name="Wedrychowicz H."/>
        </authorList>
    </citation>
    <scope>NUCLEOTIDE SEQUENCE [LARGE SCALE GENOMIC DNA]</scope>
    <source>
        <strain evidence="10 11">DSM 6191</strain>
    </source>
</reference>
<evidence type="ECO:0000313" key="11">
    <source>
        <dbReference type="Proteomes" id="UP000184241"/>
    </source>
</evidence>
<dbReference type="GO" id="GO:0016020">
    <property type="term" value="C:membrane"/>
    <property type="evidence" value="ECO:0007669"/>
    <property type="project" value="InterPro"/>
</dbReference>
<dbReference type="PROSITE" id="PS51096">
    <property type="entry name" value="PTS_EIIA_TYPE_4"/>
    <property type="match status" value="1"/>
</dbReference>
<feature type="domain" description="PTS EIIA type-4" evidence="9">
    <location>
        <begin position="1"/>
        <end position="124"/>
    </location>
</feature>
<keyword evidence="7" id="KW-0598">Phosphotransferase system</keyword>
<dbReference type="InterPro" id="IPR013789">
    <property type="entry name" value="PTS_EIIA_man"/>
</dbReference>
<dbReference type="NCBIfam" id="TIGR00824">
    <property type="entry name" value="EIIA-man"/>
    <property type="match status" value="1"/>
</dbReference>
<keyword evidence="2" id="KW-0813">Transport</keyword>
<dbReference type="CDD" id="cd00006">
    <property type="entry name" value="PTS_IIA_man"/>
    <property type="match status" value="1"/>
</dbReference>
<evidence type="ECO:0000256" key="7">
    <source>
        <dbReference type="ARBA" id="ARBA00022683"/>
    </source>
</evidence>
<organism evidence="10 11">
    <name type="scientific">Clostridium intestinale DSM 6191</name>
    <dbReference type="NCBI Taxonomy" id="1121320"/>
    <lineage>
        <taxon>Bacteria</taxon>
        <taxon>Bacillati</taxon>
        <taxon>Bacillota</taxon>
        <taxon>Clostridia</taxon>
        <taxon>Eubacteriales</taxon>
        <taxon>Clostridiaceae</taxon>
        <taxon>Clostridium</taxon>
    </lineage>
</organism>
<dbReference type="SUPFAM" id="SSF53062">
    <property type="entry name" value="PTS system fructose IIA component-like"/>
    <property type="match status" value="1"/>
</dbReference>
<protein>
    <submittedName>
        <fullName evidence="10">PTS system, mannose-specific IIA component</fullName>
    </submittedName>
</protein>
<keyword evidence="5" id="KW-0762">Sugar transport</keyword>
<dbReference type="InterPro" id="IPR036662">
    <property type="entry name" value="PTS_EIIA_man-typ_sf"/>
</dbReference>
<evidence type="ECO:0000256" key="8">
    <source>
        <dbReference type="ARBA" id="ARBA00022777"/>
    </source>
</evidence>
<evidence type="ECO:0000256" key="6">
    <source>
        <dbReference type="ARBA" id="ARBA00022679"/>
    </source>
</evidence>
<evidence type="ECO:0000256" key="5">
    <source>
        <dbReference type="ARBA" id="ARBA00022597"/>
    </source>
</evidence>
<dbReference type="AlphaFoldDB" id="A0A1M5YE52"/>
<evidence type="ECO:0000259" key="9">
    <source>
        <dbReference type="PROSITE" id="PS51096"/>
    </source>
</evidence>
<dbReference type="EMBL" id="FQXU01000006">
    <property type="protein sequence ID" value="SHI10340.1"/>
    <property type="molecule type" value="Genomic_DNA"/>
</dbReference>
<accession>A0A1M5YE52</accession>
<keyword evidence="4" id="KW-0597">Phosphoprotein</keyword>
<comment type="subcellular location">
    <subcellularLocation>
        <location evidence="1">Cytoplasm</location>
    </subcellularLocation>
</comment>
<dbReference type="GO" id="GO:0005737">
    <property type="term" value="C:cytoplasm"/>
    <property type="evidence" value="ECO:0007669"/>
    <property type="project" value="UniProtKB-SubCell"/>
</dbReference>
<sequence>MPAVVVATHGRFSEELVKSSEMIFGKQENVDYITFMPGEGTEDLTRKYSEAIKALDIENGLIFLVDLFGGSPFNAATSIVVENENMDIVTGVNLPMLLEVFGARTSSSISELVKIAENSGKESIRPFKEGLIINKNINDDDEEVL</sequence>
<evidence type="ECO:0000256" key="4">
    <source>
        <dbReference type="ARBA" id="ARBA00022553"/>
    </source>
</evidence>
<dbReference type="PANTHER" id="PTHR33799:SF1">
    <property type="entry name" value="PTS SYSTEM MANNOSE-SPECIFIC EIIAB COMPONENT-RELATED"/>
    <property type="match status" value="1"/>
</dbReference>
<gene>
    <name evidence="10" type="ORF">SAMN02745941_01922</name>
</gene>
<dbReference type="GO" id="GO:0016773">
    <property type="term" value="F:phosphotransferase activity, alcohol group as acceptor"/>
    <property type="evidence" value="ECO:0007669"/>
    <property type="project" value="InterPro"/>
</dbReference>
<dbReference type="RefSeq" id="WP_073018956.1">
    <property type="nucleotide sequence ID" value="NZ_FQXU01000006.1"/>
</dbReference>
<dbReference type="GO" id="GO:0016301">
    <property type="term" value="F:kinase activity"/>
    <property type="evidence" value="ECO:0007669"/>
    <property type="project" value="UniProtKB-KW"/>
</dbReference>
<keyword evidence="3" id="KW-0963">Cytoplasm</keyword>
<dbReference type="InterPro" id="IPR051471">
    <property type="entry name" value="Bacterial_PTS_sugar_comp"/>
</dbReference>
<keyword evidence="6" id="KW-0808">Transferase</keyword>
<dbReference type="InterPro" id="IPR004701">
    <property type="entry name" value="PTS_EIIA_man-typ"/>
</dbReference>
<dbReference type="Gene3D" id="3.40.50.510">
    <property type="entry name" value="Phosphotransferase system, mannose-type IIA component"/>
    <property type="match status" value="1"/>
</dbReference>
<evidence type="ECO:0000256" key="3">
    <source>
        <dbReference type="ARBA" id="ARBA00022490"/>
    </source>
</evidence>
<evidence type="ECO:0000256" key="1">
    <source>
        <dbReference type="ARBA" id="ARBA00004496"/>
    </source>
</evidence>
<dbReference type="InterPro" id="IPR033887">
    <property type="entry name" value="PTS_IIA_man"/>
</dbReference>
<dbReference type="GO" id="GO:0009401">
    <property type="term" value="P:phosphoenolpyruvate-dependent sugar phosphotransferase system"/>
    <property type="evidence" value="ECO:0007669"/>
    <property type="project" value="UniProtKB-KW"/>
</dbReference>